<comment type="caution">
    <text evidence="1">The sequence shown here is derived from an EMBL/GenBank/DDBJ whole genome shotgun (WGS) entry which is preliminary data.</text>
</comment>
<dbReference type="Proteomes" id="UP001595799">
    <property type="component" value="Unassembled WGS sequence"/>
</dbReference>
<sequence length="561" mass="61720">MTEDSNSASSVTLRLCPADQAETAGKTLASFTDTAGARKVLTVAETPGEAEACSQLQLPVDRASLRWAGFVADITDSTESIVLTGPADQVDAEGLPQFTAETTTTAERRADRSVPRIAPLARNLLPLLSARPFGTEERVTLEKTDDGLTIRCQAGSQPAGVLLEDPERDLPELDRVDLRVAAEHSGGFQFALYDPLKADSQNPTVLGALPQGSTFMTLPQPNPVHGPRYPLAFSLHCPNSGGEARLNSIELAPRVSSEPVDSPLTAWAWHPDLWQSRQESVLEQAEALDLDALYISVDYQDGRLQNREVLSTFIRRADERGLDVWAVEGDPAAVLESERPIFVRRAEAIAAYNRNAAPQSRLAGVQYDIEPYLLTGFNLDRPAWLDAFRNTLEELTAVLDMPVELALPFWFAGNPQIEARFLDRLPDSVVSIAVMSYRTQPSDLQEIATPFLDWGTDENMPIRIGLEAGPLSDELHLNYRPAEQGELWALELGGHNALVLLDEPARNPHGTSWRYSHRHISPGDRLSFNGDIQAMQLLMSEVEPKFQVWPSFHGFALHGVL</sequence>
<organism evidence="1 2">
    <name type="scientific">Fodinicurvata halophila</name>
    <dbReference type="NCBI Taxonomy" id="1419723"/>
    <lineage>
        <taxon>Bacteria</taxon>
        <taxon>Pseudomonadati</taxon>
        <taxon>Pseudomonadota</taxon>
        <taxon>Alphaproteobacteria</taxon>
        <taxon>Rhodospirillales</taxon>
        <taxon>Rhodovibrionaceae</taxon>
        <taxon>Fodinicurvata</taxon>
    </lineage>
</organism>
<accession>A0ABV8UHA2</accession>
<evidence type="ECO:0000313" key="2">
    <source>
        <dbReference type="Proteomes" id="UP001595799"/>
    </source>
</evidence>
<evidence type="ECO:0000313" key="1">
    <source>
        <dbReference type="EMBL" id="MFC4350339.1"/>
    </source>
</evidence>
<keyword evidence="2" id="KW-1185">Reference proteome</keyword>
<gene>
    <name evidence="1" type="ORF">ACFOW6_02155</name>
</gene>
<name>A0ABV8UHA2_9PROT</name>
<reference evidence="2" key="1">
    <citation type="journal article" date="2019" name="Int. J. Syst. Evol. Microbiol.">
        <title>The Global Catalogue of Microorganisms (GCM) 10K type strain sequencing project: providing services to taxonomists for standard genome sequencing and annotation.</title>
        <authorList>
            <consortium name="The Broad Institute Genomics Platform"/>
            <consortium name="The Broad Institute Genome Sequencing Center for Infectious Disease"/>
            <person name="Wu L."/>
            <person name="Ma J."/>
        </authorList>
    </citation>
    <scope>NUCLEOTIDE SEQUENCE [LARGE SCALE GENOMIC DNA]</scope>
    <source>
        <strain evidence="2">CECT 8472</strain>
    </source>
</reference>
<dbReference type="RefSeq" id="WP_382420678.1">
    <property type="nucleotide sequence ID" value="NZ_JBHSCW010000001.1"/>
</dbReference>
<proteinExistence type="predicted"/>
<protein>
    <submittedName>
        <fullName evidence="1">Uncharacterized protein</fullName>
    </submittedName>
</protein>
<dbReference type="EMBL" id="JBHSCW010000001">
    <property type="protein sequence ID" value="MFC4350339.1"/>
    <property type="molecule type" value="Genomic_DNA"/>
</dbReference>